<reference evidence="4 5" key="1">
    <citation type="submission" date="2013-11" db="EMBL/GenBank/DDBJ databases">
        <title>Genome sequencing of Stegodyphus mimosarum.</title>
        <authorList>
            <person name="Bechsgaard J."/>
        </authorList>
    </citation>
    <scope>NUCLEOTIDE SEQUENCE [LARGE SCALE GENOMIC DNA]</scope>
</reference>
<dbReference type="GO" id="GO:0007623">
    <property type="term" value="P:circadian rhythm"/>
    <property type="evidence" value="ECO:0007669"/>
    <property type="project" value="TreeGrafter"/>
</dbReference>
<accession>A0A087SWG6</accession>
<dbReference type="PRINTS" id="PR00550">
    <property type="entry name" value="HYPRGLYCEMIC"/>
</dbReference>
<dbReference type="Pfam" id="PF01147">
    <property type="entry name" value="Crust_neurohorm"/>
    <property type="match status" value="1"/>
</dbReference>
<dbReference type="Proteomes" id="UP000054359">
    <property type="component" value="Unassembled WGS sequence"/>
</dbReference>
<dbReference type="PANTHER" id="PTHR35981:SF2">
    <property type="entry name" value="ION TRANSPORT PEPTIDE, ISOFORM C"/>
    <property type="match status" value="1"/>
</dbReference>
<protein>
    <submittedName>
        <fullName evidence="4">Ion transport peptide</fullName>
    </submittedName>
</protein>
<dbReference type="InterPro" id="IPR035957">
    <property type="entry name" value="Crust_neurohorm_sf"/>
</dbReference>
<dbReference type="InterPro" id="IPR031098">
    <property type="entry name" value="Crust_neurohorm"/>
</dbReference>
<dbReference type="GO" id="GO:0005576">
    <property type="term" value="C:extracellular region"/>
    <property type="evidence" value="ECO:0007669"/>
    <property type="project" value="InterPro"/>
</dbReference>
<evidence type="ECO:0000256" key="1">
    <source>
        <dbReference type="ARBA" id="ARBA00003845"/>
    </source>
</evidence>
<sequence length="70" mass="8486">MGTYNPHSYARLEAICEECYQLYRVPDIFSKCRSNCFKNSYRRNCTKALLYTDEEENLEEMVRMLFGKRR</sequence>
<keyword evidence="3" id="KW-0732">Signal</keyword>
<organism evidence="4 5">
    <name type="scientific">Stegodyphus mimosarum</name>
    <name type="common">African social velvet spider</name>
    <dbReference type="NCBI Taxonomy" id="407821"/>
    <lineage>
        <taxon>Eukaryota</taxon>
        <taxon>Metazoa</taxon>
        <taxon>Ecdysozoa</taxon>
        <taxon>Arthropoda</taxon>
        <taxon>Chelicerata</taxon>
        <taxon>Arachnida</taxon>
        <taxon>Araneae</taxon>
        <taxon>Araneomorphae</taxon>
        <taxon>Entelegynae</taxon>
        <taxon>Eresoidea</taxon>
        <taxon>Eresidae</taxon>
        <taxon>Stegodyphus</taxon>
    </lineage>
</organism>
<dbReference type="SUPFAM" id="SSF81778">
    <property type="entry name" value="Crustacean CHH/MIH/GIH neurohormone"/>
    <property type="match status" value="1"/>
</dbReference>
<name>A0A087SWG6_STEMI</name>
<proteinExistence type="inferred from homology"/>
<dbReference type="InterPro" id="IPR001166">
    <property type="entry name" value="Hyperglycemic"/>
</dbReference>
<comment type="function">
    <text evidence="1">May increase the toxicity of alpha-latrotoxin and/or other venom components. Is non-toxic to mice and to the cockroach Periplaneta americana.</text>
</comment>
<dbReference type="EMBL" id="KK112263">
    <property type="protein sequence ID" value="KFM57205.1"/>
    <property type="molecule type" value="Genomic_DNA"/>
</dbReference>
<dbReference type="Gene3D" id="1.10.2010.10">
    <property type="entry name" value="Crustacean CHH/MIH/GIH neurohormone"/>
    <property type="match status" value="1"/>
</dbReference>
<dbReference type="AlphaFoldDB" id="A0A087SWG6"/>
<evidence type="ECO:0000256" key="3">
    <source>
        <dbReference type="ARBA" id="ARBA00022729"/>
    </source>
</evidence>
<dbReference type="OrthoDB" id="6365952at2759"/>
<evidence type="ECO:0000313" key="5">
    <source>
        <dbReference type="Proteomes" id="UP000054359"/>
    </source>
</evidence>
<evidence type="ECO:0000313" key="4">
    <source>
        <dbReference type="EMBL" id="KFM57205.1"/>
    </source>
</evidence>
<dbReference type="PANTHER" id="PTHR35981">
    <property type="entry name" value="ION TRANSPORT PEPTIDE, ISOFORM C"/>
    <property type="match status" value="1"/>
</dbReference>
<feature type="non-terminal residue" evidence="4">
    <location>
        <position position="70"/>
    </location>
</feature>
<keyword evidence="5" id="KW-1185">Reference proteome</keyword>
<gene>
    <name evidence="4" type="ORF">X975_10545</name>
</gene>
<comment type="similarity">
    <text evidence="2">Belongs to the arthropod CHH/MIH/GIH/VIH hormone family.</text>
</comment>
<dbReference type="GO" id="GO:0005184">
    <property type="term" value="F:neuropeptide hormone activity"/>
    <property type="evidence" value="ECO:0007669"/>
    <property type="project" value="InterPro"/>
</dbReference>
<evidence type="ECO:0000256" key="2">
    <source>
        <dbReference type="ARBA" id="ARBA00005447"/>
    </source>
</evidence>